<dbReference type="RefSeq" id="XP_036370585.1">
    <property type="nucleotide sequence ID" value="XM_036514692.1"/>
</dbReference>
<gene>
    <name evidence="11 12 13" type="primary">LOC115225868</name>
</gene>
<comment type="catalytic activity">
    <reaction evidence="6 7">
        <text>heme b + 3 reduced [NADPH--hemoprotein reductase] + 3 O2 = biliverdin IXalpha + CO + Fe(2+) + 3 oxidized [NADPH--hemoprotein reductase] + 3 H2O + H(+)</text>
        <dbReference type="Rhea" id="RHEA:21764"/>
        <dbReference type="Rhea" id="RHEA-COMP:11964"/>
        <dbReference type="Rhea" id="RHEA-COMP:11965"/>
        <dbReference type="ChEBI" id="CHEBI:15377"/>
        <dbReference type="ChEBI" id="CHEBI:15378"/>
        <dbReference type="ChEBI" id="CHEBI:15379"/>
        <dbReference type="ChEBI" id="CHEBI:17245"/>
        <dbReference type="ChEBI" id="CHEBI:29033"/>
        <dbReference type="ChEBI" id="CHEBI:57618"/>
        <dbReference type="ChEBI" id="CHEBI:57991"/>
        <dbReference type="ChEBI" id="CHEBI:58210"/>
        <dbReference type="ChEBI" id="CHEBI:60344"/>
        <dbReference type="EC" id="1.14.14.18"/>
    </reaction>
</comment>
<reference evidence="11 12" key="1">
    <citation type="submission" date="2025-08" db="UniProtKB">
        <authorList>
            <consortium name="RefSeq"/>
        </authorList>
    </citation>
    <scope>IDENTIFICATION</scope>
</reference>
<dbReference type="PROSITE" id="PS00593">
    <property type="entry name" value="HEME_OXYGENASE"/>
    <property type="match status" value="1"/>
</dbReference>
<dbReference type="CDD" id="cd19165">
    <property type="entry name" value="HemeO"/>
    <property type="match status" value="1"/>
</dbReference>
<evidence type="ECO:0000256" key="9">
    <source>
        <dbReference type="PIRSR" id="PIRSR000343-2"/>
    </source>
</evidence>
<protein>
    <recommendedName>
        <fullName evidence="7">Heme oxygenase</fullName>
        <ecNumber evidence="7">1.14.14.18</ecNumber>
    </recommendedName>
</protein>
<dbReference type="EC" id="1.14.14.18" evidence="7"/>
<evidence type="ECO:0000256" key="7">
    <source>
        <dbReference type="PIRNR" id="PIRNR000343"/>
    </source>
</evidence>
<evidence type="ECO:0000313" key="13">
    <source>
        <dbReference type="RefSeq" id="XP_036370585.1"/>
    </source>
</evidence>
<feature type="binding site" description="axial binding residue" evidence="9">
    <location>
        <position position="21"/>
    </location>
    <ligand>
        <name>heme b</name>
        <dbReference type="ChEBI" id="CHEBI:60344"/>
    </ligand>
    <ligandPart>
        <name>Fe</name>
        <dbReference type="ChEBI" id="CHEBI:18248"/>
    </ligandPart>
</feature>
<dbReference type="GO" id="GO:0042167">
    <property type="term" value="P:heme catabolic process"/>
    <property type="evidence" value="ECO:0007669"/>
    <property type="project" value="TreeGrafter"/>
</dbReference>
<keyword evidence="5 7" id="KW-0408">Iron</keyword>
<evidence type="ECO:0000313" key="11">
    <source>
        <dbReference type="RefSeq" id="XP_029652719.1"/>
    </source>
</evidence>
<evidence type="ECO:0000256" key="4">
    <source>
        <dbReference type="ARBA" id="ARBA00023002"/>
    </source>
</evidence>
<dbReference type="Pfam" id="PF01126">
    <property type="entry name" value="Heme_oxygenase"/>
    <property type="match status" value="1"/>
</dbReference>
<dbReference type="Gene3D" id="1.20.910.10">
    <property type="entry name" value="Heme oxygenase-like"/>
    <property type="match status" value="1"/>
</dbReference>
<dbReference type="InterPro" id="IPR002051">
    <property type="entry name" value="Haem_Oase"/>
</dbReference>
<dbReference type="InterPro" id="IPR016053">
    <property type="entry name" value="Haem_Oase-like"/>
</dbReference>
<dbReference type="RefSeq" id="XP_029652720.1">
    <property type="nucleotide sequence ID" value="XM_029796860.2"/>
</dbReference>
<dbReference type="PANTHER" id="PTHR10720">
    <property type="entry name" value="HEME OXYGENASE"/>
    <property type="match status" value="1"/>
</dbReference>
<evidence type="ECO:0000256" key="2">
    <source>
        <dbReference type="ARBA" id="ARBA00022617"/>
    </source>
</evidence>
<keyword evidence="3 7" id="KW-0479">Metal-binding</keyword>
<evidence type="ECO:0000313" key="12">
    <source>
        <dbReference type="RefSeq" id="XP_029652720.1"/>
    </source>
</evidence>
<keyword evidence="10" id="KW-1185">Reference proteome</keyword>
<dbReference type="PIRSF" id="PIRSF000343">
    <property type="entry name" value="Haem_Oase"/>
    <property type="match status" value="1"/>
</dbReference>
<keyword evidence="4" id="KW-0560">Oxidoreductase</keyword>
<evidence type="ECO:0000256" key="5">
    <source>
        <dbReference type="ARBA" id="ARBA00023004"/>
    </source>
</evidence>
<dbReference type="InterPro" id="IPR018207">
    <property type="entry name" value="Haem_oxygenase_CS"/>
</dbReference>
<dbReference type="PRINTS" id="PR00088">
    <property type="entry name" value="HAEMOXYGNASE"/>
</dbReference>
<sequence length="249" mass="28566">MAAVESLSIHDSLKTGVAKEHEEAENGIFTQSIMKGTVTPAIYRQFLAELYEIYKAIEEAAELNKEHETFGMTHFPTEFNRVGAIEKDLEYYYGANWKEEAKSQAPTTTKYVARIKEVGKTNPTLLIAHCYVRYLGDMSGGRQIKYKLMKHFNLGSSDDGIAFFVFDQIDNVAHFKEYYFGRMNSINIDDDQLAELVAEAKKAFQFNIDLFKDMNDFVQKMKLPQENISSDPSKMETFYNHFKSLFSSS</sequence>
<evidence type="ECO:0000256" key="8">
    <source>
        <dbReference type="PIRSR" id="PIRSR000343-1"/>
    </source>
</evidence>
<evidence type="ECO:0000256" key="6">
    <source>
        <dbReference type="ARBA" id="ARBA00048328"/>
    </source>
</evidence>
<feature type="binding site" evidence="8">
    <location>
        <position position="131"/>
    </location>
    <ligand>
        <name>heme b</name>
        <dbReference type="ChEBI" id="CHEBI:60344"/>
    </ligand>
</feature>
<dbReference type="GO" id="GO:0006788">
    <property type="term" value="P:heme oxidation"/>
    <property type="evidence" value="ECO:0007669"/>
    <property type="project" value="UniProtKB-UniRule"/>
</dbReference>
<organism evidence="10 11">
    <name type="scientific">Octopus sinensis</name>
    <name type="common">East Asian common octopus</name>
    <dbReference type="NCBI Taxonomy" id="2607531"/>
    <lineage>
        <taxon>Eukaryota</taxon>
        <taxon>Metazoa</taxon>
        <taxon>Spiralia</taxon>
        <taxon>Lophotrochozoa</taxon>
        <taxon>Mollusca</taxon>
        <taxon>Cephalopoda</taxon>
        <taxon>Coleoidea</taxon>
        <taxon>Octopodiformes</taxon>
        <taxon>Octopoda</taxon>
        <taxon>Incirrata</taxon>
        <taxon>Octopodidae</taxon>
        <taxon>Octopus</taxon>
    </lineage>
</organism>
<dbReference type="SUPFAM" id="SSF48613">
    <property type="entry name" value="Heme oxygenase-like"/>
    <property type="match status" value="1"/>
</dbReference>
<proteinExistence type="inferred from homology"/>
<dbReference type="RefSeq" id="XP_029652719.1">
    <property type="nucleotide sequence ID" value="XM_029796859.2"/>
</dbReference>
<dbReference type="InterPro" id="IPR016084">
    <property type="entry name" value="Haem_Oase-like_multi-hlx"/>
</dbReference>
<dbReference type="Proteomes" id="UP000515154">
    <property type="component" value="Linkage group LG28"/>
</dbReference>
<dbReference type="GO" id="GO:0006979">
    <property type="term" value="P:response to oxidative stress"/>
    <property type="evidence" value="ECO:0007669"/>
    <property type="project" value="TreeGrafter"/>
</dbReference>
<evidence type="ECO:0000256" key="3">
    <source>
        <dbReference type="ARBA" id="ARBA00022723"/>
    </source>
</evidence>
<keyword evidence="2 7" id="KW-0349">Heme</keyword>
<accession>A0A6P7TLE2</accession>
<dbReference type="KEGG" id="osn:115225868"/>
<dbReference type="GO" id="GO:0004392">
    <property type="term" value="F:heme oxygenase (decyclizing) activity"/>
    <property type="evidence" value="ECO:0007669"/>
    <property type="project" value="UniProtKB-UniRule"/>
</dbReference>
<evidence type="ECO:0000256" key="1">
    <source>
        <dbReference type="ARBA" id="ARBA00006134"/>
    </source>
</evidence>
<dbReference type="GO" id="GO:0020037">
    <property type="term" value="F:heme binding"/>
    <property type="evidence" value="ECO:0007669"/>
    <property type="project" value="TreeGrafter"/>
</dbReference>
<evidence type="ECO:0000313" key="10">
    <source>
        <dbReference type="Proteomes" id="UP000515154"/>
    </source>
</evidence>
<dbReference type="PANTHER" id="PTHR10720:SF0">
    <property type="entry name" value="HEME OXYGENASE"/>
    <property type="match status" value="1"/>
</dbReference>
<dbReference type="AlphaFoldDB" id="A0A6P7TLE2"/>
<comment type="similarity">
    <text evidence="1 7">Belongs to the heme oxygenase family.</text>
</comment>
<name>A0A6P7TLE2_9MOLL</name>
<dbReference type="GO" id="GO:0046872">
    <property type="term" value="F:metal ion binding"/>
    <property type="evidence" value="ECO:0007669"/>
    <property type="project" value="UniProtKB-UniRule"/>
</dbReference>
<feature type="binding site" evidence="8">
    <location>
        <position position="14"/>
    </location>
    <ligand>
        <name>heme b</name>
        <dbReference type="ChEBI" id="CHEBI:60344"/>
    </ligand>
</feature>